<dbReference type="Proteomes" id="UP000596660">
    <property type="component" value="Unplaced"/>
</dbReference>
<dbReference type="KEGG" id="cqi:110696280"/>
<dbReference type="RefSeq" id="XP_021729253.1">
    <property type="nucleotide sequence ID" value="XM_021873561.1"/>
</dbReference>
<dbReference type="EnsemblPlants" id="AUR62038732-RA">
    <property type="protein sequence ID" value="AUR62038732-RA:cds"/>
    <property type="gene ID" value="AUR62038732"/>
</dbReference>
<accession>A0A803N198</accession>
<evidence type="ECO:0000313" key="3">
    <source>
        <dbReference type="Proteomes" id="UP000596660"/>
    </source>
</evidence>
<dbReference type="SUPFAM" id="SSF81383">
    <property type="entry name" value="F-box domain"/>
    <property type="match status" value="1"/>
</dbReference>
<sequence>MEDEDSAMAEQFLKLPPDIIFYHILTKLPIKTLMQFKLVSKLWYSTLSSPQFALAFVQSSPSFHPSSPIQYLFMKNGDNHYLYSHDDAVEDEFSTNINKNIAKLGFDFGVDSDENLVLIGTCNGLVCLASESGSFFILWNPIIGKFRKYIDYDFVIDWSNPNRVSWGFGYVSNVDDYKVIRVTELGATLEIRVHVFSLKSNKWTRIADQLYQDIFSLQSMSDERFEFCSNGISRWFPYSFHLTRGVLVNETLYWIAAKINSHNVQIVSFDLGHEVFHNYMDLNLDPGHISEDYCLCVMGGCLSKYVDYMGGNGAAIHIFKWPGMVETILLDRDRSQDIDIVALSGFTRSGKFFILVGSATLGLVDPSSNPVKYIQLATLDRLGNSWIASYVPSLTLPYTTD</sequence>
<dbReference type="Pfam" id="PF00646">
    <property type="entry name" value="F-box"/>
    <property type="match status" value="1"/>
</dbReference>
<dbReference type="OrthoDB" id="1720826at2759"/>
<protein>
    <recommendedName>
        <fullName evidence="1">F-box domain-containing protein</fullName>
    </recommendedName>
</protein>
<evidence type="ECO:0000313" key="2">
    <source>
        <dbReference type="EnsemblPlants" id="AUR62038732-RA:cds"/>
    </source>
</evidence>
<gene>
    <name evidence="2" type="primary">LOC110696280</name>
</gene>
<dbReference type="InterPro" id="IPR006527">
    <property type="entry name" value="F-box-assoc_dom_typ1"/>
</dbReference>
<dbReference type="PANTHER" id="PTHR31672">
    <property type="entry name" value="BNACNNG10540D PROTEIN"/>
    <property type="match status" value="1"/>
</dbReference>
<dbReference type="InterPro" id="IPR050796">
    <property type="entry name" value="SCF_F-box_component"/>
</dbReference>
<dbReference type="RefSeq" id="XP_021729254.1">
    <property type="nucleotide sequence ID" value="XM_021873562.1"/>
</dbReference>
<dbReference type="Gramene" id="AUR62038732-RA">
    <property type="protein sequence ID" value="AUR62038732-RA:cds"/>
    <property type="gene ID" value="AUR62038732"/>
</dbReference>
<dbReference type="GeneID" id="110696280"/>
<dbReference type="AlphaFoldDB" id="A0A803N198"/>
<organism evidence="2 3">
    <name type="scientific">Chenopodium quinoa</name>
    <name type="common">Quinoa</name>
    <dbReference type="NCBI Taxonomy" id="63459"/>
    <lineage>
        <taxon>Eukaryota</taxon>
        <taxon>Viridiplantae</taxon>
        <taxon>Streptophyta</taxon>
        <taxon>Embryophyta</taxon>
        <taxon>Tracheophyta</taxon>
        <taxon>Spermatophyta</taxon>
        <taxon>Magnoliopsida</taxon>
        <taxon>eudicotyledons</taxon>
        <taxon>Gunneridae</taxon>
        <taxon>Pentapetalae</taxon>
        <taxon>Caryophyllales</taxon>
        <taxon>Chenopodiaceae</taxon>
        <taxon>Chenopodioideae</taxon>
        <taxon>Atripliceae</taxon>
        <taxon>Chenopodium</taxon>
    </lineage>
</organism>
<dbReference type="SMART" id="SM00256">
    <property type="entry name" value="FBOX"/>
    <property type="match status" value="1"/>
</dbReference>
<reference evidence="2" key="2">
    <citation type="submission" date="2021-03" db="UniProtKB">
        <authorList>
            <consortium name="EnsemblPlants"/>
        </authorList>
    </citation>
    <scope>IDENTIFICATION</scope>
</reference>
<dbReference type="OMA" id="WERIAHE"/>
<dbReference type="PANTHER" id="PTHR31672:SF13">
    <property type="entry name" value="F-BOX PROTEIN CPR30-LIKE"/>
    <property type="match status" value="1"/>
</dbReference>
<dbReference type="NCBIfam" id="TIGR01640">
    <property type="entry name" value="F_box_assoc_1"/>
    <property type="match status" value="1"/>
</dbReference>
<dbReference type="Pfam" id="PF07734">
    <property type="entry name" value="FBA_1"/>
    <property type="match status" value="1"/>
</dbReference>
<dbReference type="InterPro" id="IPR017451">
    <property type="entry name" value="F-box-assoc_interact_dom"/>
</dbReference>
<proteinExistence type="predicted"/>
<name>A0A803N198_CHEQI</name>
<keyword evidence="3" id="KW-1185">Reference proteome</keyword>
<dbReference type="InterPro" id="IPR036047">
    <property type="entry name" value="F-box-like_dom_sf"/>
</dbReference>
<dbReference type="InterPro" id="IPR001810">
    <property type="entry name" value="F-box_dom"/>
</dbReference>
<evidence type="ECO:0000259" key="1">
    <source>
        <dbReference type="SMART" id="SM00256"/>
    </source>
</evidence>
<feature type="domain" description="F-box" evidence="1">
    <location>
        <begin position="15"/>
        <end position="56"/>
    </location>
</feature>
<reference evidence="2" key="1">
    <citation type="journal article" date="2017" name="Nature">
        <title>The genome of Chenopodium quinoa.</title>
        <authorList>
            <person name="Jarvis D.E."/>
            <person name="Ho Y.S."/>
            <person name="Lightfoot D.J."/>
            <person name="Schmoeckel S.M."/>
            <person name="Li B."/>
            <person name="Borm T.J.A."/>
            <person name="Ohyanagi H."/>
            <person name="Mineta K."/>
            <person name="Michell C.T."/>
            <person name="Saber N."/>
            <person name="Kharbatia N.M."/>
            <person name="Rupper R.R."/>
            <person name="Sharp A.R."/>
            <person name="Dally N."/>
            <person name="Boughton B.A."/>
            <person name="Woo Y.H."/>
            <person name="Gao G."/>
            <person name="Schijlen E.G.W.M."/>
            <person name="Guo X."/>
            <person name="Momin A.A."/>
            <person name="Negrao S."/>
            <person name="Al-Babili S."/>
            <person name="Gehring C."/>
            <person name="Roessner U."/>
            <person name="Jung C."/>
            <person name="Murphy K."/>
            <person name="Arold S.T."/>
            <person name="Gojobori T."/>
            <person name="van der Linden C.G."/>
            <person name="van Loo E.N."/>
            <person name="Jellen E.N."/>
            <person name="Maughan P.J."/>
            <person name="Tester M."/>
        </authorList>
    </citation>
    <scope>NUCLEOTIDE SEQUENCE [LARGE SCALE GENOMIC DNA]</scope>
    <source>
        <strain evidence="2">cv. PI 614886</strain>
    </source>
</reference>
<dbReference type="Gene3D" id="1.20.1280.50">
    <property type="match status" value="1"/>
</dbReference>